<dbReference type="Pfam" id="PF01507">
    <property type="entry name" value="PAPS_reduct"/>
    <property type="match status" value="1"/>
</dbReference>
<dbReference type="SUPFAM" id="SSF52402">
    <property type="entry name" value="Adenine nucleotide alpha hydrolases-like"/>
    <property type="match status" value="1"/>
</dbReference>
<dbReference type="PANTHER" id="PTHR43196">
    <property type="entry name" value="SULFATE ADENYLYLTRANSFERASE SUBUNIT 2"/>
    <property type="match status" value="1"/>
</dbReference>
<reference evidence="2 3" key="1">
    <citation type="submission" date="2018-08" db="EMBL/GenBank/DDBJ databases">
        <title>Paenibacillus sp. M4BSY-1, whole genome shotgun sequence.</title>
        <authorList>
            <person name="Tuo L."/>
        </authorList>
    </citation>
    <scope>NUCLEOTIDE SEQUENCE [LARGE SCALE GENOMIC DNA]</scope>
    <source>
        <strain evidence="2 3">M4BSY-1</strain>
    </source>
</reference>
<feature type="domain" description="Phosphoadenosine phosphosulphate reductase" evidence="1">
    <location>
        <begin position="15"/>
        <end position="193"/>
    </location>
</feature>
<dbReference type="GO" id="GO:0003824">
    <property type="term" value="F:catalytic activity"/>
    <property type="evidence" value="ECO:0007669"/>
    <property type="project" value="InterPro"/>
</dbReference>
<dbReference type="InterPro" id="IPR014729">
    <property type="entry name" value="Rossmann-like_a/b/a_fold"/>
</dbReference>
<comment type="caution">
    <text evidence="2">The sequence shown here is derived from an EMBL/GenBank/DDBJ whole genome shotgun (WGS) entry which is preliminary data.</text>
</comment>
<evidence type="ECO:0000259" key="1">
    <source>
        <dbReference type="Pfam" id="PF01507"/>
    </source>
</evidence>
<gene>
    <name evidence="2" type="ORF">DX130_24435</name>
</gene>
<organism evidence="2 3">
    <name type="scientific">Paenibacillus paeoniae</name>
    <dbReference type="NCBI Taxonomy" id="2292705"/>
    <lineage>
        <taxon>Bacteria</taxon>
        <taxon>Bacillati</taxon>
        <taxon>Bacillota</taxon>
        <taxon>Bacilli</taxon>
        <taxon>Bacillales</taxon>
        <taxon>Paenibacillaceae</taxon>
        <taxon>Paenibacillus</taxon>
    </lineage>
</organism>
<dbReference type="Proteomes" id="UP000261905">
    <property type="component" value="Unassembled WGS sequence"/>
</dbReference>
<dbReference type="PANTHER" id="PTHR43196:SF2">
    <property type="entry name" value="PHOSPHOADENOSINE PHOSPHOSULFATE REDUCTASE"/>
    <property type="match status" value="1"/>
</dbReference>
<dbReference type="InterPro" id="IPR050128">
    <property type="entry name" value="Sulfate_adenylyltrnsfr_sub2"/>
</dbReference>
<sequence length="244" mass="28294">MERIQQLIDQGAIFFCSHSGGKDSQAMYAYLRTLVPDHQIVVVHADLGDVEWQGVQEHILTTTEHEVFTVRANKEFLEMVDARGMWPSAKHRQCTSDLKRGPIMKFIRHYLKDRGLRIGVNCMGIRAAESTARAKKEPFRFNASESCGHRDVWDWMPIFDWTTQQVFQYIKDAGQEPFWAYADGNERLSCVFCIMGSVNDLRHGARCNPDLYRRYVDLERKIGHTMFTKGRDPITLEERTGIYI</sequence>
<keyword evidence="3" id="KW-1185">Reference proteome</keyword>
<dbReference type="InterPro" id="IPR002500">
    <property type="entry name" value="PAPS_reduct_dom"/>
</dbReference>
<dbReference type="EMBL" id="QUBQ01000008">
    <property type="protein sequence ID" value="REK69313.1"/>
    <property type="molecule type" value="Genomic_DNA"/>
</dbReference>
<protein>
    <submittedName>
        <fullName evidence="2">Phosphoadenosine phosphosulfate reductase</fullName>
    </submittedName>
</protein>
<name>A0A371P065_9BACL</name>
<dbReference type="OrthoDB" id="9772814at2"/>
<proteinExistence type="predicted"/>
<dbReference type="Gene3D" id="3.40.50.620">
    <property type="entry name" value="HUPs"/>
    <property type="match status" value="1"/>
</dbReference>
<evidence type="ECO:0000313" key="3">
    <source>
        <dbReference type="Proteomes" id="UP000261905"/>
    </source>
</evidence>
<accession>A0A371P065</accession>
<dbReference type="AlphaFoldDB" id="A0A371P065"/>
<dbReference type="RefSeq" id="WP_116049844.1">
    <property type="nucleotide sequence ID" value="NZ_QUBQ01000008.1"/>
</dbReference>
<evidence type="ECO:0000313" key="2">
    <source>
        <dbReference type="EMBL" id="REK69313.1"/>
    </source>
</evidence>